<evidence type="ECO:0008006" key="3">
    <source>
        <dbReference type="Google" id="ProtNLM"/>
    </source>
</evidence>
<reference evidence="1 2" key="1">
    <citation type="submission" date="2019-02" db="EMBL/GenBank/DDBJ databases">
        <title>Complete Genome Sequence and Methylome Analysis of free living Spirochaetas.</title>
        <authorList>
            <person name="Fomenkov A."/>
            <person name="Dubinina G."/>
            <person name="Leshcheva N."/>
            <person name="Mikheeva N."/>
            <person name="Grabovich M."/>
            <person name="Vincze T."/>
            <person name="Roberts R.J."/>
        </authorList>
    </citation>
    <scope>NUCLEOTIDE SEQUENCE [LARGE SCALE GENOMIC DNA]</scope>
    <source>
        <strain evidence="1 2">K2</strain>
    </source>
</reference>
<dbReference type="OrthoDB" id="369077at2"/>
<dbReference type="RefSeq" id="WP_149486108.1">
    <property type="nucleotide sequence ID" value="NZ_CP036150.1"/>
</dbReference>
<dbReference type="EMBL" id="CP036150">
    <property type="protein sequence ID" value="QEN08028.1"/>
    <property type="molecule type" value="Genomic_DNA"/>
</dbReference>
<evidence type="ECO:0000313" key="2">
    <source>
        <dbReference type="Proteomes" id="UP000324209"/>
    </source>
</evidence>
<name>A0A5C1QL17_9SPIO</name>
<dbReference type="Proteomes" id="UP000324209">
    <property type="component" value="Chromosome"/>
</dbReference>
<dbReference type="InterPro" id="IPR036869">
    <property type="entry name" value="J_dom_sf"/>
</dbReference>
<sequence length="257" mass="31421">MMRTGRQRRHRKRLKPTLSLDQLLRKQPKSLQKNPLYSLMENHFRLSQPLQSLRINRRCYRLMDKAVIDPENLVHFYRTYGLPQDPFFPLFFNIKRDYLKKREEAALRKEEYILKKMQQLPMEKRKILRFLAEWEEEVNSNKNRPLWERNIYPRSKKRVHELLQYRESEWIELFDNHLDLMLQRYSVISESRLMTVKACLTLDLPPKVKPFRLPFQKDIQKAFLKRCPICHPDTGGDGKLFTLLQERRTLLRDRIRE</sequence>
<organism evidence="1 2">
    <name type="scientific">Oceanispirochaeta crateris</name>
    <dbReference type="NCBI Taxonomy" id="2518645"/>
    <lineage>
        <taxon>Bacteria</taxon>
        <taxon>Pseudomonadati</taxon>
        <taxon>Spirochaetota</taxon>
        <taxon>Spirochaetia</taxon>
        <taxon>Spirochaetales</taxon>
        <taxon>Spirochaetaceae</taxon>
        <taxon>Oceanispirochaeta</taxon>
    </lineage>
</organism>
<dbReference type="KEGG" id="ock:EXM22_08530"/>
<protein>
    <recommendedName>
        <fullName evidence="3">J domain-containing protein</fullName>
    </recommendedName>
</protein>
<dbReference type="Gene3D" id="1.10.287.110">
    <property type="entry name" value="DnaJ domain"/>
    <property type="match status" value="1"/>
</dbReference>
<dbReference type="SUPFAM" id="SSF46565">
    <property type="entry name" value="Chaperone J-domain"/>
    <property type="match status" value="1"/>
</dbReference>
<keyword evidence="2" id="KW-1185">Reference proteome</keyword>
<gene>
    <name evidence="1" type="ORF">EXM22_08530</name>
</gene>
<evidence type="ECO:0000313" key="1">
    <source>
        <dbReference type="EMBL" id="QEN08028.1"/>
    </source>
</evidence>
<accession>A0A5C1QL17</accession>
<proteinExistence type="predicted"/>
<dbReference type="AlphaFoldDB" id="A0A5C1QL17"/>